<proteinExistence type="predicted"/>
<organism evidence="1">
    <name type="scientific">Siphoviridae sp. ctxZP4</name>
    <dbReference type="NCBI Taxonomy" id="2823611"/>
    <lineage>
        <taxon>Viruses</taxon>
        <taxon>Duplodnaviria</taxon>
        <taxon>Heunggongvirae</taxon>
        <taxon>Uroviricota</taxon>
        <taxon>Caudoviricetes</taxon>
    </lineage>
</organism>
<dbReference type="EMBL" id="BK014718">
    <property type="protein sequence ID" value="DAD69303.1"/>
    <property type="molecule type" value="Genomic_DNA"/>
</dbReference>
<name>A0A8S5LHC8_9CAUD</name>
<evidence type="ECO:0000313" key="1">
    <source>
        <dbReference type="EMBL" id="DAD69303.1"/>
    </source>
</evidence>
<reference evidence="1" key="1">
    <citation type="journal article" date="2021" name="Proc. Natl. Acad. Sci. U.S.A.">
        <title>A Catalog of Tens of Thousands of Viruses from Human Metagenomes Reveals Hidden Associations with Chronic Diseases.</title>
        <authorList>
            <person name="Tisza M.J."/>
            <person name="Buck C.B."/>
        </authorList>
    </citation>
    <scope>NUCLEOTIDE SEQUENCE</scope>
    <source>
        <strain evidence="1">CtxZP4</strain>
    </source>
</reference>
<accession>A0A8S5LHC8</accession>
<protein>
    <submittedName>
        <fullName evidence="1">Tail tube protein</fullName>
    </submittedName>
</protein>
<sequence>MAVLTWDETGKKFYETGVDRGVLFPVNPATGAYSKGVAWSGLTNVTETPSGAEQTDLYADNIKYLSLTSAETFEGKIEAYTYPDEWLQCDGSAIVDKVVIGQQERSSFGLAYRTIKGNDQQKNNYGYKLHLLYGLAASPSERSYGTINDSPEAITFSWSFKGTPVNVTDHKPTCVVTLDSSVIGKNGMTAIEKLIWGDGTNDAKLPTPDEVIAAVKAAG</sequence>